<protein>
    <recommendedName>
        <fullName evidence="3">NTF2-like domain-containing protein</fullName>
    </recommendedName>
</protein>
<organism evidence="4 5">
    <name type="scientific">Cladophialophora psammophila CBS 110553</name>
    <dbReference type="NCBI Taxonomy" id="1182543"/>
    <lineage>
        <taxon>Eukaryota</taxon>
        <taxon>Fungi</taxon>
        <taxon>Dikarya</taxon>
        <taxon>Ascomycota</taxon>
        <taxon>Pezizomycotina</taxon>
        <taxon>Eurotiomycetes</taxon>
        <taxon>Chaetothyriomycetidae</taxon>
        <taxon>Chaetothyriales</taxon>
        <taxon>Herpotrichiellaceae</taxon>
        <taxon>Cladophialophora</taxon>
    </lineage>
</organism>
<dbReference type="OrthoDB" id="5596743at2759"/>
<keyword evidence="2" id="KW-0732">Signal</keyword>
<evidence type="ECO:0000313" key="4">
    <source>
        <dbReference type="EMBL" id="EXJ70285.1"/>
    </source>
</evidence>
<name>W9WYX9_9EURO</name>
<accession>W9WYX9</accession>
<dbReference type="AlphaFoldDB" id="W9WYX9"/>
<feature type="domain" description="NTF2-like" evidence="3">
    <location>
        <begin position="96"/>
        <end position="231"/>
    </location>
</feature>
<sequence>MKSLLFALAAGMPFVAANPFGAGSFYERGVCAADNCARAVTGTAAQPPLATRQADCSAFFRPVPTPTVPAYASACSGATRYSSACSCLGITAPTYTCLNSPEATDIVSTFASFLTAPQAPDFASKANVLLADNFTDTSDSINFLAGYPLGGKTFPSKTAFIAGQGAQRPIPTLTTLDIFFSCNKIAWRWLAQGIGSGQYEVKGIDTFTITPSGQISEVFAEFNSAAWAADLAPSPSLSGSSTTPTTTTTTSATPTSTVA</sequence>
<gene>
    <name evidence="4" type="ORF">A1O5_06353</name>
</gene>
<evidence type="ECO:0000256" key="1">
    <source>
        <dbReference type="SAM" id="MobiDB-lite"/>
    </source>
</evidence>
<dbReference type="RefSeq" id="XP_007745137.1">
    <property type="nucleotide sequence ID" value="XM_007746947.1"/>
</dbReference>
<feature type="chain" id="PRO_5004931570" description="NTF2-like domain-containing protein" evidence="2">
    <location>
        <begin position="18"/>
        <end position="259"/>
    </location>
</feature>
<dbReference type="Proteomes" id="UP000019471">
    <property type="component" value="Unassembled WGS sequence"/>
</dbReference>
<feature type="signal peptide" evidence="2">
    <location>
        <begin position="1"/>
        <end position="17"/>
    </location>
</feature>
<reference evidence="4 5" key="1">
    <citation type="submission" date="2013-03" db="EMBL/GenBank/DDBJ databases">
        <title>The Genome Sequence of Cladophialophora psammophila CBS 110553.</title>
        <authorList>
            <consortium name="The Broad Institute Genomics Platform"/>
            <person name="Cuomo C."/>
            <person name="de Hoog S."/>
            <person name="Gorbushina A."/>
            <person name="Walker B."/>
            <person name="Young S.K."/>
            <person name="Zeng Q."/>
            <person name="Gargeya S."/>
            <person name="Fitzgerald M."/>
            <person name="Haas B."/>
            <person name="Abouelleil A."/>
            <person name="Allen A.W."/>
            <person name="Alvarado L."/>
            <person name="Arachchi H.M."/>
            <person name="Berlin A.M."/>
            <person name="Chapman S.B."/>
            <person name="Gainer-Dewar J."/>
            <person name="Goldberg J."/>
            <person name="Griggs A."/>
            <person name="Gujja S."/>
            <person name="Hansen M."/>
            <person name="Howarth C."/>
            <person name="Imamovic A."/>
            <person name="Ireland A."/>
            <person name="Larimer J."/>
            <person name="McCowan C."/>
            <person name="Murphy C."/>
            <person name="Pearson M."/>
            <person name="Poon T.W."/>
            <person name="Priest M."/>
            <person name="Roberts A."/>
            <person name="Saif S."/>
            <person name="Shea T."/>
            <person name="Sisk P."/>
            <person name="Sykes S."/>
            <person name="Wortman J."/>
            <person name="Nusbaum C."/>
            <person name="Birren B."/>
        </authorList>
    </citation>
    <scope>NUCLEOTIDE SEQUENCE [LARGE SCALE GENOMIC DNA]</scope>
    <source>
        <strain evidence="4 5">CBS 110553</strain>
    </source>
</reference>
<dbReference type="HOGENOM" id="CLU_1065734_0_0_1"/>
<dbReference type="InterPro" id="IPR058645">
    <property type="entry name" value="NTF2-like_dom_7"/>
</dbReference>
<feature type="region of interest" description="Disordered" evidence="1">
    <location>
        <begin position="234"/>
        <end position="259"/>
    </location>
</feature>
<dbReference type="Pfam" id="PF26534">
    <property type="entry name" value="NTF2_7"/>
    <property type="match status" value="1"/>
</dbReference>
<proteinExistence type="predicted"/>
<dbReference type="EMBL" id="AMGX01000009">
    <property type="protein sequence ID" value="EXJ70285.1"/>
    <property type="molecule type" value="Genomic_DNA"/>
</dbReference>
<dbReference type="GeneID" id="19191064"/>
<evidence type="ECO:0000259" key="3">
    <source>
        <dbReference type="Pfam" id="PF26534"/>
    </source>
</evidence>
<comment type="caution">
    <text evidence="4">The sequence shown here is derived from an EMBL/GenBank/DDBJ whole genome shotgun (WGS) entry which is preliminary data.</text>
</comment>
<evidence type="ECO:0000313" key="5">
    <source>
        <dbReference type="Proteomes" id="UP000019471"/>
    </source>
</evidence>
<evidence type="ECO:0000256" key="2">
    <source>
        <dbReference type="SAM" id="SignalP"/>
    </source>
</evidence>
<keyword evidence="5" id="KW-1185">Reference proteome</keyword>